<evidence type="ECO:0000256" key="1">
    <source>
        <dbReference type="SAM" id="MobiDB-lite"/>
    </source>
</evidence>
<organism evidence="2">
    <name type="scientific">Opuntia streptacantha</name>
    <name type="common">Prickly pear cactus</name>
    <name type="synonym">Opuntia cardona</name>
    <dbReference type="NCBI Taxonomy" id="393608"/>
    <lineage>
        <taxon>Eukaryota</taxon>
        <taxon>Viridiplantae</taxon>
        <taxon>Streptophyta</taxon>
        <taxon>Embryophyta</taxon>
        <taxon>Tracheophyta</taxon>
        <taxon>Spermatophyta</taxon>
        <taxon>Magnoliopsida</taxon>
        <taxon>eudicotyledons</taxon>
        <taxon>Gunneridae</taxon>
        <taxon>Pentapetalae</taxon>
        <taxon>Caryophyllales</taxon>
        <taxon>Cactineae</taxon>
        <taxon>Cactaceae</taxon>
        <taxon>Opuntioideae</taxon>
        <taxon>Opuntia</taxon>
    </lineage>
</organism>
<feature type="compositionally biased region" description="Pro residues" evidence="1">
    <location>
        <begin position="16"/>
        <end position="28"/>
    </location>
</feature>
<feature type="compositionally biased region" description="Basic residues" evidence="1">
    <location>
        <begin position="88"/>
        <end position="97"/>
    </location>
</feature>
<proteinExistence type="predicted"/>
<protein>
    <submittedName>
        <fullName evidence="2">Uncharacterized protein</fullName>
    </submittedName>
</protein>
<dbReference type="EMBL" id="GISG01221811">
    <property type="protein sequence ID" value="MBA4663795.1"/>
    <property type="molecule type" value="Transcribed_RNA"/>
</dbReference>
<feature type="compositionally biased region" description="Pro residues" evidence="1">
    <location>
        <begin position="36"/>
        <end position="58"/>
    </location>
</feature>
<reference evidence="2" key="1">
    <citation type="journal article" date="2013" name="J. Plant Res.">
        <title>Effect of fungi and light on seed germination of three Opuntia species from semiarid lands of central Mexico.</title>
        <authorList>
            <person name="Delgado-Sanchez P."/>
            <person name="Jimenez-Bremont J.F."/>
            <person name="Guerrero-Gonzalez Mde L."/>
            <person name="Flores J."/>
        </authorList>
    </citation>
    <scope>NUCLEOTIDE SEQUENCE</scope>
    <source>
        <tissue evidence="2">Cladode</tissue>
    </source>
</reference>
<dbReference type="AlphaFoldDB" id="A0A7C9AEN5"/>
<reference evidence="2" key="2">
    <citation type="submission" date="2020-07" db="EMBL/GenBank/DDBJ databases">
        <authorList>
            <person name="Vera ALvarez R."/>
            <person name="Arias-Moreno D.M."/>
            <person name="Jimenez-Jacinto V."/>
            <person name="Jimenez-Bremont J.F."/>
            <person name="Swaminathan K."/>
            <person name="Moose S.P."/>
            <person name="Guerrero-Gonzalez M.L."/>
            <person name="Marino-Ramirez L."/>
            <person name="Landsman D."/>
            <person name="Rodriguez-Kessler M."/>
            <person name="Delgado-Sanchez P."/>
        </authorList>
    </citation>
    <scope>NUCLEOTIDE SEQUENCE</scope>
    <source>
        <tissue evidence="2">Cladode</tissue>
    </source>
</reference>
<feature type="compositionally biased region" description="Low complexity" evidence="1">
    <location>
        <begin position="1"/>
        <end position="15"/>
    </location>
</feature>
<name>A0A7C9AEN5_OPUST</name>
<evidence type="ECO:0000313" key="2">
    <source>
        <dbReference type="EMBL" id="MBA4663795.1"/>
    </source>
</evidence>
<sequence>MQSFPPNLFNPSNFPSYPPNHPTNPLSPPSQTNSAPSPPSTPPTRPPLCPPPPPLPPRPRWRHPPSGAWRAGKRRRSCSCRNTQIRKSWMRSLRRSKTSPQSYSPVKPGFSRNASLRPPLAMPSFCKAEIALRVSRSSMLTTSVIPSGFFFRWVLF</sequence>
<feature type="region of interest" description="Disordered" evidence="1">
    <location>
        <begin position="1"/>
        <end position="110"/>
    </location>
</feature>
<accession>A0A7C9AEN5</accession>